<dbReference type="InterPro" id="IPR001851">
    <property type="entry name" value="ABC_transp_permease"/>
</dbReference>
<dbReference type="CDD" id="cd06581">
    <property type="entry name" value="TM_PBP1_LivM_like"/>
    <property type="match status" value="1"/>
</dbReference>
<keyword evidence="4 6" id="KW-1133">Transmembrane helix</keyword>
<evidence type="ECO:0000256" key="6">
    <source>
        <dbReference type="SAM" id="Phobius"/>
    </source>
</evidence>
<organism evidence="7 8">
    <name type="scientific">Verminephrobacter eiseniae (strain EF01-2)</name>
    <dbReference type="NCBI Taxonomy" id="391735"/>
    <lineage>
        <taxon>Bacteria</taxon>
        <taxon>Pseudomonadati</taxon>
        <taxon>Pseudomonadota</taxon>
        <taxon>Betaproteobacteria</taxon>
        <taxon>Burkholderiales</taxon>
        <taxon>Comamonadaceae</taxon>
        <taxon>Verminephrobacter</taxon>
    </lineage>
</organism>
<sequence length="316" mass="33792">MKRGAIASFLVGLGLAALPVLLAAAGQEFYLGLLTRVLIYALAATSLNLLLGYGGMVSFGHAAFLGIGGYVVAIAAQHGVGSAWVAWPLALAIVALLGAVMGAISLRTRGVHFLMITLALAQMFYYVFVSLRSYGGDDGLSMARRSSFGWEAWWPTGGDMGFYYLALVLLALALLVLHRLIPSRFGSVLIGVRENETRMSTIGFPVYRYKLVAFVIAAVLCGLAGVLNVELNRFISPSVMHWSQSGMLMVMVIIGGLGRPWAGVVGAAVFLGLEEVLSHYTERWQLPLGILLLALVLARVAGWNLPGSARKEAQHV</sequence>
<feature type="transmembrane region" description="Helical" evidence="6">
    <location>
        <begin position="58"/>
        <end position="78"/>
    </location>
</feature>
<dbReference type="HOGENOM" id="CLU_031365_0_1_4"/>
<dbReference type="InterPro" id="IPR043428">
    <property type="entry name" value="LivM-like"/>
</dbReference>
<dbReference type="EMBL" id="CP000542">
    <property type="protein sequence ID" value="ABM60306.1"/>
    <property type="molecule type" value="Genomic_DNA"/>
</dbReference>
<feature type="transmembrane region" description="Helical" evidence="6">
    <location>
        <begin position="33"/>
        <end position="51"/>
    </location>
</feature>
<gene>
    <name evidence="7" type="ordered locus">Veis_4608</name>
</gene>
<evidence type="ECO:0000256" key="4">
    <source>
        <dbReference type="ARBA" id="ARBA00022989"/>
    </source>
</evidence>
<evidence type="ECO:0000256" key="5">
    <source>
        <dbReference type="ARBA" id="ARBA00023136"/>
    </source>
</evidence>
<keyword evidence="8" id="KW-1185">Reference proteome</keyword>
<feature type="transmembrane region" description="Helical" evidence="6">
    <location>
        <begin position="162"/>
        <end position="181"/>
    </location>
</feature>
<proteinExistence type="predicted"/>
<evidence type="ECO:0000313" key="8">
    <source>
        <dbReference type="Proteomes" id="UP000000374"/>
    </source>
</evidence>
<feature type="transmembrane region" description="Helical" evidence="6">
    <location>
        <begin position="111"/>
        <end position="128"/>
    </location>
</feature>
<dbReference type="OrthoDB" id="8846334at2"/>
<dbReference type="GO" id="GO:0015658">
    <property type="term" value="F:branched-chain amino acid transmembrane transporter activity"/>
    <property type="evidence" value="ECO:0007669"/>
    <property type="project" value="InterPro"/>
</dbReference>
<dbReference type="Proteomes" id="UP000000374">
    <property type="component" value="Chromosome"/>
</dbReference>
<evidence type="ECO:0000256" key="1">
    <source>
        <dbReference type="ARBA" id="ARBA00004651"/>
    </source>
</evidence>
<evidence type="ECO:0000313" key="7">
    <source>
        <dbReference type="EMBL" id="ABM60306.1"/>
    </source>
</evidence>
<dbReference type="KEGG" id="vei:Veis_4608"/>
<dbReference type="PANTHER" id="PTHR30482:SF17">
    <property type="entry name" value="ABC TRANSPORTER ATP-BINDING PROTEIN"/>
    <property type="match status" value="1"/>
</dbReference>
<dbReference type="AlphaFoldDB" id="A1WRP9"/>
<dbReference type="eggNOG" id="COG4177">
    <property type="taxonomic scope" value="Bacteria"/>
</dbReference>
<reference evidence="8" key="1">
    <citation type="submission" date="2006-12" db="EMBL/GenBank/DDBJ databases">
        <title>Complete sequence of chromosome 1 of Verminephrobacter eiseniae EF01-2.</title>
        <authorList>
            <person name="Copeland A."/>
            <person name="Lucas S."/>
            <person name="Lapidus A."/>
            <person name="Barry K."/>
            <person name="Detter J.C."/>
            <person name="Glavina del Rio T."/>
            <person name="Dalin E."/>
            <person name="Tice H."/>
            <person name="Pitluck S."/>
            <person name="Chertkov O."/>
            <person name="Brettin T."/>
            <person name="Bruce D."/>
            <person name="Han C."/>
            <person name="Tapia R."/>
            <person name="Gilna P."/>
            <person name="Schmutz J."/>
            <person name="Larimer F."/>
            <person name="Land M."/>
            <person name="Hauser L."/>
            <person name="Kyrpides N."/>
            <person name="Kim E."/>
            <person name="Stahl D."/>
            <person name="Richardson P."/>
        </authorList>
    </citation>
    <scope>NUCLEOTIDE SEQUENCE [LARGE SCALE GENOMIC DNA]</scope>
    <source>
        <strain evidence="8">EF01-2</strain>
    </source>
</reference>
<keyword evidence="3 6" id="KW-0812">Transmembrane</keyword>
<evidence type="ECO:0000256" key="3">
    <source>
        <dbReference type="ARBA" id="ARBA00022692"/>
    </source>
</evidence>
<feature type="transmembrane region" description="Helical" evidence="6">
    <location>
        <begin position="284"/>
        <end position="302"/>
    </location>
</feature>
<dbReference type="STRING" id="391735.Veis_4608"/>
<dbReference type="GO" id="GO:0005886">
    <property type="term" value="C:plasma membrane"/>
    <property type="evidence" value="ECO:0007669"/>
    <property type="project" value="UniProtKB-SubCell"/>
</dbReference>
<feature type="transmembrane region" description="Helical" evidence="6">
    <location>
        <begin position="84"/>
        <end position="104"/>
    </location>
</feature>
<dbReference type="Pfam" id="PF02653">
    <property type="entry name" value="BPD_transp_2"/>
    <property type="match status" value="1"/>
</dbReference>
<feature type="transmembrane region" description="Helical" evidence="6">
    <location>
        <begin position="207"/>
        <end position="227"/>
    </location>
</feature>
<dbReference type="PANTHER" id="PTHR30482">
    <property type="entry name" value="HIGH-AFFINITY BRANCHED-CHAIN AMINO ACID TRANSPORT SYSTEM PERMEASE"/>
    <property type="match status" value="1"/>
</dbReference>
<comment type="subcellular location">
    <subcellularLocation>
        <location evidence="1">Cell membrane</location>
        <topology evidence="1">Multi-pass membrane protein</topology>
    </subcellularLocation>
</comment>
<name>A1WRP9_VEREI</name>
<feature type="transmembrane region" description="Helical" evidence="6">
    <location>
        <begin position="247"/>
        <end position="272"/>
    </location>
</feature>
<keyword evidence="2" id="KW-1003">Cell membrane</keyword>
<accession>A1WRP9</accession>
<evidence type="ECO:0000256" key="2">
    <source>
        <dbReference type="ARBA" id="ARBA00022475"/>
    </source>
</evidence>
<protein>
    <submittedName>
        <fullName evidence="7">Inner-membrane translocator</fullName>
    </submittedName>
</protein>
<keyword evidence="5 6" id="KW-0472">Membrane</keyword>